<proteinExistence type="inferred from homology"/>
<evidence type="ECO:0000256" key="5">
    <source>
        <dbReference type="ARBA" id="ARBA00023136"/>
    </source>
</evidence>
<reference evidence="8" key="2">
    <citation type="journal article" date="2021" name="PeerJ">
        <title>Extensive microbial diversity within the chicken gut microbiome revealed by metagenomics and culture.</title>
        <authorList>
            <person name="Gilroy R."/>
            <person name="Ravi A."/>
            <person name="Getino M."/>
            <person name="Pursley I."/>
            <person name="Horton D.L."/>
            <person name="Alikhan N.F."/>
            <person name="Baker D."/>
            <person name="Gharbi K."/>
            <person name="Hall N."/>
            <person name="Watson M."/>
            <person name="Adriaenssens E.M."/>
            <person name="Foster-Nyarko E."/>
            <person name="Jarju S."/>
            <person name="Secka A."/>
            <person name="Antonio M."/>
            <person name="Oren A."/>
            <person name="Chaudhuri R.R."/>
            <person name="La Ragione R."/>
            <person name="Hildebrand F."/>
            <person name="Pallen M.J."/>
        </authorList>
    </citation>
    <scope>NUCLEOTIDE SEQUENCE</scope>
    <source>
        <strain evidence="8">G3-4614</strain>
    </source>
</reference>
<feature type="transmembrane region" description="Helical" evidence="6">
    <location>
        <begin position="96"/>
        <end position="117"/>
    </location>
</feature>
<feature type="transmembrane region" description="Helical" evidence="6">
    <location>
        <begin position="270"/>
        <end position="288"/>
    </location>
</feature>
<keyword evidence="5 6" id="KW-0472">Membrane</keyword>
<dbReference type="SUPFAM" id="SSF103481">
    <property type="entry name" value="Multidrug resistance efflux transporter EmrE"/>
    <property type="match status" value="2"/>
</dbReference>
<dbReference type="PANTHER" id="PTHR32322:SF2">
    <property type="entry name" value="EAMA DOMAIN-CONTAINING PROTEIN"/>
    <property type="match status" value="1"/>
</dbReference>
<feature type="transmembrane region" description="Helical" evidence="6">
    <location>
        <begin position="244"/>
        <end position="264"/>
    </location>
</feature>
<evidence type="ECO:0000259" key="7">
    <source>
        <dbReference type="Pfam" id="PF00892"/>
    </source>
</evidence>
<feature type="transmembrane region" description="Helical" evidence="6">
    <location>
        <begin position="214"/>
        <end position="237"/>
    </location>
</feature>
<dbReference type="InterPro" id="IPR000620">
    <property type="entry name" value="EamA_dom"/>
</dbReference>
<feature type="transmembrane region" description="Helical" evidence="6">
    <location>
        <begin position="153"/>
        <end position="172"/>
    </location>
</feature>
<feature type="domain" description="EamA" evidence="7">
    <location>
        <begin position="9"/>
        <end position="141"/>
    </location>
</feature>
<evidence type="ECO:0000256" key="2">
    <source>
        <dbReference type="ARBA" id="ARBA00007362"/>
    </source>
</evidence>
<sequence length="312" mass="33707">MKLTRTSEGILLGIISAVFYGLNPLFALPLYEEGMNPDSVLFYRYGFAVVLLAVLLKLQRQSFSLSRKEIVPIAVMGLLFSASSLFLYLSFMYMDAGLACTILFVYPILVALIMFLFFHERLSFVGILCILLALTGILLLYRGDGDGGVSTTGVILVLFSSLSYAIYIVGVNKSSLKRLHTGKLTLFALLFGIIIYVVRLDFLTSLQPIPSVAAGIRLFSMAFFPTIVSLVCMTAAVHRIGSTVTAVLGALEPVTALVIGVLLFDETITPRITAGVILVIGAVTLIVLGDSTTNFLKKGAGIIKSIATKGRR</sequence>
<dbReference type="EMBL" id="JADIMW010000040">
    <property type="protein sequence ID" value="MBO8438058.1"/>
    <property type="molecule type" value="Genomic_DNA"/>
</dbReference>
<comment type="caution">
    <text evidence="8">The sequence shown here is derived from an EMBL/GenBank/DDBJ whole genome shotgun (WGS) entry which is preliminary data.</text>
</comment>
<dbReference type="Proteomes" id="UP000823636">
    <property type="component" value="Unassembled WGS sequence"/>
</dbReference>
<dbReference type="AlphaFoldDB" id="A0A9D9E464"/>
<dbReference type="InterPro" id="IPR037185">
    <property type="entry name" value="EmrE-like"/>
</dbReference>
<organism evidence="8 9">
    <name type="scientific">Candidatus Caccoplasma merdipullorum</name>
    <dbReference type="NCBI Taxonomy" id="2840718"/>
    <lineage>
        <taxon>Bacteria</taxon>
        <taxon>Pseudomonadati</taxon>
        <taxon>Bacteroidota</taxon>
        <taxon>Bacteroidia</taxon>
        <taxon>Bacteroidales</taxon>
        <taxon>Bacteroidaceae</taxon>
        <taxon>Bacteroidaceae incertae sedis</taxon>
        <taxon>Candidatus Caccoplasma</taxon>
    </lineage>
</organism>
<keyword evidence="3 6" id="KW-0812">Transmembrane</keyword>
<gene>
    <name evidence="8" type="ORF">IAC54_04075</name>
</gene>
<feature type="transmembrane region" description="Helical" evidence="6">
    <location>
        <begin position="124"/>
        <end position="141"/>
    </location>
</feature>
<feature type="transmembrane region" description="Helical" evidence="6">
    <location>
        <begin position="40"/>
        <end position="58"/>
    </location>
</feature>
<reference evidence="8" key="1">
    <citation type="submission" date="2020-10" db="EMBL/GenBank/DDBJ databases">
        <authorList>
            <person name="Gilroy R."/>
        </authorList>
    </citation>
    <scope>NUCLEOTIDE SEQUENCE</scope>
    <source>
        <strain evidence="8">G3-4614</strain>
    </source>
</reference>
<dbReference type="Gene3D" id="1.10.3730.20">
    <property type="match status" value="1"/>
</dbReference>
<dbReference type="InterPro" id="IPR050638">
    <property type="entry name" value="AA-Vitamin_Transporters"/>
</dbReference>
<feature type="transmembrane region" description="Helical" evidence="6">
    <location>
        <begin position="70"/>
        <end position="90"/>
    </location>
</feature>
<keyword evidence="4 6" id="KW-1133">Transmembrane helix</keyword>
<evidence type="ECO:0000256" key="1">
    <source>
        <dbReference type="ARBA" id="ARBA00004141"/>
    </source>
</evidence>
<accession>A0A9D9E464</accession>
<evidence type="ECO:0000313" key="9">
    <source>
        <dbReference type="Proteomes" id="UP000823636"/>
    </source>
</evidence>
<feature type="transmembrane region" description="Helical" evidence="6">
    <location>
        <begin position="184"/>
        <end position="202"/>
    </location>
</feature>
<dbReference type="GO" id="GO:0016020">
    <property type="term" value="C:membrane"/>
    <property type="evidence" value="ECO:0007669"/>
    <property type="project" value="UniProtKB-SubCell"/>
</dbReference>
<comment type="similarity">
    <text evidence="2">Belongs to the EamA transporter family.</text>
</comment>
<dbReference type="PANTHER" id="PTHR32322">
    <property type="entry name" value="INNER MEMBRANE TRANSPORTER"/>
    <property type="match status" value="1"/>
</dbReference>
<evidence type="ECO:0000256" key="3">
    <source>
        <dbReference type="ARBA" id="ARBA00022692"/>
    </source>
</evidence>
<evidence type="ECO:0000256" key="6">
    <source>
        <dbReference type="SAM" id="Phobius"/>
    </source>
</evidence>
<name>A0A9D9E464_9BACT</name>
<dbReference type="Pfam" id="PF00892">
    <property type="entry name" value="EamA"/>
    <property type="match status" value="2"/>
</dbReference>
<evidence type="ECO:0000313" key="8">
    <source>
        <dbReference type="EMBL" id="MBO8438058.1"/>
    </source>
</evidence>
<feature type="domain" description="EamA" evidence="7">
    <location>
        <begin position="152"/>
        <end position="287"/>
    </location>
</feature>
<comment type="subcellular location">
    <subcellularLocation>
        <location evidence="1">Membrane</location>
        <topology evidence="1">Multi-pass membrane protein</topology>
    </subcellularLocation>
</comment>
<feature type="transmembrane region" description="Helical" evidence="6">
    <location>
        <begin position="9"/>
        <end position="28"/>
    </location>
</feature>
<protein>
    <submittedName>
        <fullName evidence="8">DMT family transporter</fullName>
    </submittedName>
</protein>
<evidence type="ECO:0000256" key="4">
    <source>
        <dbReference type="ARBA" id="ARBA00022989"/>
    </source>
</evidence>